<feature type="chain" id="PRO_5035268791" evidence="5">
    <location>
        <begin position="22"/>
        <end position="322"/>
    </location>
</feature>
<feature type="domain" description="MucB/RseB C-terminal" evidence="7">
    <location>
        <begin position="226"/>
        <end position="318"/>
    </location>
</feature>
<keyword evidence="3 5" id="KW-0732">Signal</keyword>
<dbReference type="PIRSF" id="PIRSF005427">
    <property type="entry name" value="RseB"/>
    <property type="match status" value="1"/>
</dbReference>
<evidence type="ECO:0000313" key="8">
    <source>
        <dbReference type="EMBL" id="MBE9609818.1"/>
    </source>
</evidence>
<dbReference type="Gene3D" id="2.50.20.10">
    <property type="entry name" value="Lipoprotein localisation LolA/LolB/LppX"/>
    <property type="match status" value="1"/>
</dbReference>
<name>A0A8J7G1T6_9NEIS</name>
<dbReference type="InterPro" id="IPR033436">
    <property type="entry name" value="MucB/RseB_C"/>
</dbReference>
<evidence type="ECO:0000259" key="6">
    <source>
        <dbReference type="Pfam" id="PF03888"/>
    </source>
</evidence>
<gene>
    <name evidence="8" type="ORF">INR99_10690</name>
</gene>
<dbReference type="EMBL" id="JADFUA010000005">
    <property type="protein sequence ID" value="MBE9609818.1"/>
    <property type="molecule type" value="Genomic_DNA"/>
</dbReference>
<evidence type="ECO:0000256" key="4">
    <source>
        <dbReference type="ARBA" id="ARBA00022764"/>
    </source>
</evidence>
<dbReference type="PANTHER" id="PTHR38782:SF1">
    <property type="entry name" value="SIGMA-E FACTOR REGULATORY PROTEIN RSEB"/>
    <property type="match status" value="1"/>
</dbReference>
<evidence type="ECO:0000259" key="7">
    <source>
        <dbReference type="Pfam" id="PF17188"/>
    </source>
</evidence>
<dbReference type="Gene3D" id="3.30.200.100">
    <property type="entry name" value="MucB/RseB, C-terminal domain"/>
    <property type="match status" value="1"/>
</dbReference>
<dbReference type="AlphaFoldDB" id="A0A8J7G1T6"/>
<dbReference type="GO" id="GO:0032885">
    <property type="term" value="P:regulation of polysaccharide biosynthetic process"/>
    <property type="evidence" value="ECO:0007669"/>
    <property type="project" value="TreeGrafter"/>
</dbReference>
<feature type="signal peptide" evidence="5">
    <location>
        <begin position="1"/>
        <end position="21"/>
    </location>
</feature>
<protein>
    <submittedName>
        <fullName evidence="8">MucB/RseB C-terminal domain-containing protein</fullName>
    </submittedName>
</protein>
<evidence type="ECO:0000256" key="1">
    <source>
        <dbReference type="ARBA" id="ARBA00004418"/>
    </source>
</evidence>
<proteinExistence type="inferred from homology"/>
<evidence type="ECO:0000256" key="5">
    <source>
        <dbReference type="SAM" id="SignalP"/>
    </source>
</evidence>
<comment type="similarity">
    <text evidence="2">Belongs to the RseB family.</text>
</comment>
<keyword evidence="9" id="KW-1185">Reference proteome</keyword>
<evidence type="ECO:0000256" key="2">
    <source>
        <dbReference type="ARBA" id="ARBA00008150"/>
    </source>
</evidence>
<dbReference type="Pfam" id="PF17188">
    <property type="entry name" value="MucB_RseB_C"/>
    <property type="match status" value="1"/>
</dbReference>
<dbReference type="PANTHER" id="PTHR38782">
    <property type="match status" value="1"/>
</dbReference>
<dbReference type="InterPro" id="IPR038484">
    <property type="entry name" value="MucB/RseB_C_sf"/>
</dbReference>
<organism evidence="8 9">
    <name type="scientific">Chitinilyticum piscinae</name>
    <dbReference type="NCBI Taxonomy" id="2866724"/>
    <lineage>
        <taxon>Bacteria</taxon>
        <taxon>Pseudomonadati</taxon>
        <taxon>Pseudomonadota</taxon>
        <taxon>Betaproteobacteria</taxon>
        <taxon>Neisseriales</taxon>
        <taxon>Chitinibacteraceae</taxon>
        <taxon>Chitinilyticum</taxon>
    </lineage>
</organism>
<comment type="subcellular location">
    <subcellularLocation>
        <location evidence="1">Periplasm</location>
    </subcellularLocation>
</comment>
<accession>A0A8J7G1T6</accession>
<dbReference type="Pfam" id="PF03888">
    <property type="entry name" value="MucB_RseB"/>
    <property type="match status" value="1"/>
</dbReference>
<dbReference type="Proteomes" id="UP000604481">
    <property type="component" value="Unassembled WGS sequence"/>
</dbReference>
<dbReference type="InterPro" id="IPR033434">
    <property type="entry name" value="MucB/RseB_N"/>
</dbReference>
<dbReference type="CDD" id="cd16327">
    <property type="entry name" value="RseB"/>
    <property type="match status" value="1"/>
</dbReference>
<evidence type="ECO:0000256" key="3">
    <source>
        <dbReference type="ARBA" id="ARBA00022729"/>
    </source>
</evidence>
<dbReference type="InterPro" id="IPR005588">
    <property type="entry name" value="MucB_RseB"/>
</dbReference>
<sequence length="322" mass="36085">MMIRKPLVLLSLFLMASSLAAAELLTAPEATRLIERVNKAAQQTSFDGVFMHQHGDLVENFRIVQLAEQGQEMERCESLDGPAREYVRTGQQYHMFHADTSLALVLDRAATSRFFPRLTHRVGDVLASYQLRKLGRERVAGLDADVYQLDPKDALRYPHRLWIHEGSGLLLKSMMLGARREPVETFSFVQLRLGSGFDRKLLKPVNPVHPVQIETSEGRPLQAGLDSQWQIRDLPSGFVLQKQVVRTPQGEKGRKVQQLVYSDGLVTVSVFLDPSEVKLAPGLARQGALYLYVRQMPGQTVTVLGEVPGDTVRQFAAAFNPR</sequence>
<dbReference type="GO" id="GO:0045152">
    <property type="term" value="F:antisigma factor binding"/>
    <property type="evidence" value="ECO:0007669"/>
    <property type="project" value="TreeGrafter"/>
</dbReference>
<evidence type="ECO:0000313" key="9">
    <source>
        <dbReference type="Proteomes" id="UP000604481"/>
    </source>
</evidence>
<keyword evidence="4" id="KW-0574">Periplasm</keyword>
<dbReference type="GO" id="GO:0030288">
    <property type="term" value="C:outer membrane-bounded periplasmic space"/>
    <property type="evidence" value="ECO:0007669"/>
    <property type="project" value="TreeGrafter"/>
</dbReference>
<reference evidence="8 9" key="1">
    <citation type="submission" date="2020-10" db="EMBL/GenBank/DDBJ databases">
        <title>The genome sequence of Chitinilyticum litopenaei 4Y14.</title>
        <authorList>
            <person name="Liu Y."/>
        </authorList>
    </citation>
    <scope>NUCLEOTIDE SEQUENCE [LARGE SCALE GENOMIC DNA]</scope>
    <source>
        <strain evidence="8 9">4Y14</strain>
    </source>
</reference>
<feature type="domain" description="MucB/RseB N-terminal" evidence="6">
    <location>
        <begin position="30"/>
        <end position="204"/>
    </location>
</feature>
<comment type="caution">
    <text evidence="8">The sequence shown here is derived from an EMBL/GenBank/DDBJ whole genome shotgun (WGS) entry which is preliminary data.</text>
</comment>